<dbReference type="EMBL" id="JAEDAH010000011">
    <property type="protein sequence ID" value="MCA6062519.1"/>
    <property type="molecule type" value="Genomic_DNA"/>
</dbReference>
<reference evidence="1 2" key="1">
    <citation type="submission" date="2020-12" db="EMBL/GenBank/DDBJ databases">
        <title>Novel Thalassolituus-related marine hydrocarbonoclastic bacteria mediated algae-derived hydrocarbons mineralization in twilight zone of the northern South China Sea.</title>
        <authorList>
            <person name="Dong C."/>
        </authorList>
    </citation>
    <scope>NUCLEOTIDE SEQUENCE [LARGE SCALE GENOMIC DNA]</scope>
    <source>
        <strain evidence="1 2">IMCC1826</strain>
    </source>
</reference>
<dbReference type="Proteomes" id="UP000714380">
    <property type="component" value="Unassembled WGS sequence"/>
</dbReference>
<proteinExistence type="predicted"/>
<gene>
    <name evidence="1" type="ORF">I9W95_02750</name>
</gene>
<evidence type="ECO:0000313" key="1">
    <source>
        <dbReference type="EMBL" id="MCA6062519.1"/>
    </source>
</evidence>
<accession>A0ABS7ZLB4</accession>
<sequence>MLYSIHNDRKHYAALAFDWKQIVALFGDSMETRIDVNPAPNRYAAIWNPEITVSFDHCGGLTGSQIPDIAEYQGRLFLNAKAYGILHPLLESDGEWLPVTTEQGQGYLFNPLRLAEDSNALDESLCVRNEWDDVENVAFHEQQLAGIQAFRTAFDDYATLYCKEAIKNAIEANQLSGIHTTASLGQPAGLASNGPH</sequence>
<keyword evidence="2" id="KW-1185">Reference proteome</keyword>
<evidence type="ECO:0008006" key="3">
    <source>
        <dbReference type="Google" id="ProtNLM"/>
    </source>
</evidence>
<organism evidence="1 2">
    <name type="scientific">Thalassolituus marinus</name>
    <dbReference type="NCBI Taxonomy" id="671053"/>
    <lineage>
        <taxon>Bacteria</taxon>
        <taxon>Pseudomonadati</taxon>
        <taxon>Pseudomonadota</taxon>
        <taxon>Gammaproteobacteria</taxon>
        <taxon>Oceanospirillales</taxon>
        <taxon>Oceanospirillaceae</taxon>
        <taxon>Thalassolituus</taxon>
    </lineage>
</organism>
<evidence type="ECO:0000313" key="2">
    <source>
        <dbReference type="Proteomes" id="UP000714380"/>
    </source>
</evidence>
<name>A0ABS7ZLB4_9GAMM</name>
<comment type="caution">
    <text evidence="1">The sequence shown here is derived from an EMBL/GenBank/DDBJ whole genome shotgun (WGS) entry which is preliminary data.</text>
</comment>
<protein>
    <recommendedName>
        <fullName evidence="3">DUF4376 domain-containing protein</fullName>
    </recommendedName>
</protein>
<dbReference type="RefSeq" id="WP_225671608.1">
    <property type="nucleotide sequence ID" value="NZ_JAEDAH010000011.1"/>
</dbReference>